<organism evidence="2">
    <name type="scientific">hydrothermal vent metagenome</name>
    <dbReference type="NCBI Taxonomy" id="652676"/>
    <lineage>
        <taxon>unclassified sequences</taxon>
        <taxon>metagenomes</taxon>
        <taxon>ecological metagenomes</taxon>
    </lineage>
</organism>
<gene>
    <name evidence="2" type="ORF">MNBD_CHLOROFLEXI01-3445</name>
</gene>
<evidence type="ECO:0008006" key="3">
    <source>
        <dbReference type="Google" id="ProtNLM"/>
    </source>
</evidence>
<dbReference type="EMBL" id="UOEU01000590">
    <property type="protein sequence ID" value="VAW35541.1"/>
    <property type="molecule type" value="Genomic_DNA"/>
</dbReference>
<keyword evidence="1" id="KW-0175">Coiled coil</keyword>
<evidence type="ECO:0000313" key="2">
    <source>
        <dbReference type="EMBL" id="VAW35541.1"/>
    </source>
</evidence>
<accession>A0A3B0UX83</accession>
<name>A0A3B0UX83_9ZZZZ</name>
<dbReference type="AlphaFoldDB" id="A0A3B0UX83"/>
<proteinExistence type="predicted"/>
<protein>
    <recommendedName>
        <fullName evidence="3">Response regulatory domain-containing protein</fullName>
    </recommendedName>
</protein>
<feature type="coiled-coil region" evidence="1">
    <location>
        <begin position="189"/>
        <end position="216"/>
    </location>
</feature>
<evidence type="ECO:0000256" key="1">
    <source>
        <dbReference type="SAM" id="Coils"/>
    </source>
</evidence>
<reference evidence="2" key="1">
    <citation type="submission" date="2018-06" db="EMBL/GenBank/DDBJ databases">
        <authorList>
            <person name="Zhirakovskaya E."/>
        </authorList>
    </citation>
    <scope>NUCLEOTIDE SEQUENCE</scope>
</reference>
<sequence length="216" mass="24841">MSVIGIVDDRDDVRAIMLDNVRLALPDGWEAIDISPWNSLDNYPSWISQEEIVALIIDERLNEVANASGAVDYEGHDLVDYMRQHMPEFPIFVVTSYKEDALELGERFKDVEDIIERNQFYERSSDYIPRIIRAGQRYLQTFERELAELGDFAKKSAIGEDSSTEEHERAKAIQTKIETAFPIENIASRGELLSQMEQLIAELETLKTDIEQQAKR</sequence>